<dbReference type="GO" id="GO:0005524">
    <property type="term" value="F:ATP binding"/>
    <property type="evidence" value="ECO:0007669"/>
    <property type="project" value="UniProtKB-KW"/>
</dbReference>
<evidence type="ECO:0000259" key="9">
    <source>
        <dbReference type="PROSITE" id="PS51192"/>
    </source>
</evidence>
<evidence type="ECO:0000256" key="2">
    <source>
        <dbReference type="ARBA" id="ARBA00012552"/>
    </source>
</evidence>
<keyword evidence="11" id="KW-1185">Reference proteome</keyword>
<feature type="domain" description="Helicase ATP-binding" evidence="9">
    <location>
        <begin position="130"/>
        <end position="261"/>
    </location>
</feature>
<dbReference type="PANTHER" id="PTHR18934">
    <property type="entry name" value="ATP-DEPENDENT RNA HELICASE"/>
    <property type="match status" value="1"/>
</dbReference>
<dbReference type="InterPro" id="IPR011545">
    <property type="entry name" value="DEAD/DEAH_box_helicase_dom"/>
</dbReference>
<dbReference type="PANTHER" id="PTHR18934:SF99">
    <property type="entry name" value="ATP-DEPENDENT RNA HELICASE DHX37-RELATED"/>
    <property type="match status" value="1"/>
</dbReference>
<evidence type="ECO:0000313" key="11">
    <source>
        <dbReference type="Proteomes" id="UP000306102"/>
    </source>
</evidence>
<dbReference type="InterPro" id="IPR014001">
    <property type="entry name" value="Helicase_ATP-bd"/>
</dbReference>
<comment type="caution">
    <text evidence="10">The sequence shown here is derived from an EMBL/GenBank/DDBJ whole genome shotgun (WGS) entry which is preliminary data.</text>
</comment>
<evidence type="ECO:0000256" key="3">
    <source>
        <dbReference type="ARBA" id="ARBA00022741"/>
    </source>
</evidence>
<evidence type="ECO:0000256" key="6">
    <source>
        <dbReference type="ARBA" id="ARBA00022840"/>
    </source>
</evidence>
<evidence type="ECO:0000256" key="8">
    <source>
        <dbReference type="SAM" id="MobiDB-lite"/>
    </source>
</evidence>
<evidence type="ECO:0000256" key="5">
    <source>
        <dbReference type="ARBA" id="ARBA00022806"/>
    </source>
</evidence>
<dbReference type="GO" id="GO:0003724">
    <property type="term" value="F:RNA helicase activity"/>
    <property type="evidence" value="ECO:0007669"/>
    <property type="project" value="UniProtKB-EC"/>
</dbReference>
<feature type="region of interest" description="Disordered" evidence="8">
    <location>
        <begin position="46"/>
        <end position="66"/>
    </location>
</feature>
<dbReference type="GO" id="GO:0005730">
    <property type="term" value="C:nucleolus"/>
    <property type="evidence" value="ECO:0007669"/>
    <property type="project" value="TreeGrafter"/>
</dbReference>
<name>A0A4V3WMP8_CAMSN</name>
<evidence type="ECO:0000313" key="10">
    <source>
        <dbReference type="EMBL" id="THG09467.1"/>
    </source>
</evidence>
<evidence type="ECO:0000256" key="1">
    <source>
        <dbReference type="ARBA" id="ARBA00008792"/>
    </source>
</evidence>
<organism evidence="10 11">
    <name type="scientific">Camellia sinensis var. sinensis</name>
    <name type="common">China tea</name>
    <dbReference type="NCBI Taxonomy" id="542762"/>
    <lineage>
        <taxon>Eukaryota</taxon>
        <taxon>Viridiplantae</taxon>
        <taxon>Streptophyta</taxon>
        <taxon>Embryophyta</taxon>
        <taxon>Tracheophyta</taxon>
        <taxon>Spermatophyta</taxon>
        <taxon>Magnoliopsida</taxon>
        <taxon>eudicotyledons</taxon>
        <taxon>Gunneridae</taxon>
        <taxon>Pentapetalae</taxon>
        <taxon>asterids</taxon>
        <taxon>Ericales</taxon>
        <taxon>Theaceae</taxon>
        <taxon>Camellia</taxon>
    </lineage>
</organism>
<keyword evidence="3" id="KW-0547">Nucleotide-binding</keyword>
<dbReference type="GO" id="GO:0016787">
    <property type="term" value="F:hydrolase activity"/>
    <property type="evidence" value="ECO:0007669"/>
    <property type="project" value="UniProtKB-KW"/>
</dbReference>
<keyword evidence="6" id="KW-0067">ATP-binding</keyword>
<dbReference type="Gene3D" id="3.40.50.300">
    <property type="entry name" value="P-loop containing nucleotide triphosphate hydrolases"/>
    <property type="match status" value="1"/>
</dbReference>
<evidence type="ECO:0000256" key="4">
    <source>
        <dbReference type="ARBA" id="ARBA00022801"/>
    </source>
</evidence>
<dbReference type="Pfam" id="PF00270">
    <property type="entry name" value="DEAD"/>
    <property type="match status" value="1"/>
</dbReference>
<comment type="catalytic activity">
    <reaction evidence="7">
        <text>ATP + H2O = ADP + phosphate + H(+)</text>
        <dbReference type="Rhea" id="RHEA:13065"/>
        <dbReference type="ChEBI" id="CHEBI:15377"/>
        <dbReference type="ChEBI" id="CHEBI:15378"/>
        <dbReference type="ChEBI" id="CHEBI:30616"/>
        <dbReference type="ChEBI" id="CHEBI:43474"/>
        <dbReference type="ChEBI" id="CHEBI:456216"/>
        <dbReference type="EC" id="3.6.4.13"/>
    </reaction>
</comment>
<dbReference type="GO" id="GO:0000462">
    <property type="term" value="P:maturation of SSU-rRNA from tricistronic rRNA transcript (SSU-rRNA, 5.8S rRNA, LSU-rRNA)"/>
    <property type="evidence" value="ECO:0007669"/>
    <property type="project" value="TreeGrafter"/>
</dbReference>
<protein>
    <recommendedName>
        <fullName evidence="2">RNA helicase</fullName>
        <ecNumber evidence="2">3.6.4.13</ecNumber>
    </recommendedName>
</protein>
<dbReference type="EMBL" id="SDRB02008494">
    <property type="protein sequence ID" value="THG09467.1"/>
    <property type="molecule type" value="Genomic_DNA"/>
</dbReference>
<dbReference type="PROSITE" id="PS00690">
    <property type="entry name" value="DEAH_ATP_HELICASE"/>
    <property type="match status" value="1"/>
</dbReference>
<sequence>MAEREVITDIPTSLGSSKDSVCSSRFSAIGEFGAILAVMEVAKENSDSNMQEDAQDSLPTSSNCDRRKISRSMNWANGNPEMHISNTSNLADCPLQRVPTAPVVVHVSRPKEIENKRKDLPIVMMEQEIIEAINENITVITCGETGCGKTTHVLQFLYEASFGSDQSTVSSGITGVTQPRRVAILATAKRVAFELGFCLGKEIGFQVRRDQRIGDSCSIKFMTDHILLRGVQSDFLLKKYSIIILDEAHERSLNTDILIGMLSRIIQQRQVRATE</sequence>
<dbReference type="SUPFAM" id="SSF52540">
    <property type="entry name" value="P-loop containing nucleoside triphosphate hydrolases"/>
    <property type="match status" value="1"/>
</dbReference>
<evidence type="ECO:0000256" key="7">
    <source>
        <dbReference type="ARBA" id="ARBA00047984"/>
    </source>
</evidence>
<dbReference type="AlphaFoldDB" id="A0A4V3WMP8"/>
<gene>
    <name evidence="10" type="ORF">TEA_003930</name>
</gene>
<feature type="compositionally biased region" description="Polar residues" evidence="8">
    <location>
        <begin position="47"/>
        <end position="63"/>
    </location>
</feature>
<reference evidence="10 11" key="1">
    <citation type="journal article" date="2018" name="Proc. Natl. Acad. Sci. U.S.A.">
        <title>Draft genome sequence of Camellia sinensis var. sinensis provides insights into the evolution of the tea genome and tea quality.</title>
        <authorList>
            <person name="Wei C."/>
            <person name="Yang H."/>
            <person name="Wang S."/>
            <person name="Zhao J."/>
            <person name="Liu C."/>
            <person name="Gao L."/>
            <person name="Xia E."/>
            <person name="Lu Y."/>
            <person name="Tai Y."/>
            <person name="She G."/>
            <person name="Sun J."/>
            <person name="Cao H."/>
            <person name="Tong W."/>
            <person name="Gao Q."/>
            <person name="Li Y."/>
            <person name="Deng W."/>
            <person name="Jiang X."/>
            <person name="Wang W."/>
            <person name="Chen Q."/>
            <person name="Zhang S."/>
            <person name="Li H."/>
            <person name="Wu J."/>
            <person name="Wang P."/>
            <person name="Li P."/>
            <person name="Shi C."/>
            <person name="Zheng F."/>
            <person name="Jian J."/>
            <person name="Huang B."/>
            <person name="Shan D."/>
            <person name="Shi M."/>
            <person name="Fang C."/>
            <person name="Yue Y."/>
            <person name="Li F."/>
            <person name="Li D."/>
            <person name="Wei S."/>
            <person name="Han B."/>
            <person name="Jiang C."/>
            <person name="Yin Y."/>
            <person name="Xia T."/>
            <person name="Zhang Z."/>
            <person name="Bennetzen J.L."/>
            <person name="Zhao S."/>
            <person name="Wan X."/>
        </authorList>
    </citation>
    <scope>NUCLEOTIDE SEQUENCE [LARGE SCALE GENOMIC DNA]</scope>
    <source>
        <strain evidence="11">cv. Shuchazao</strain>
        <tissue evidence="10">Leaf</tissue>
    </source>
</reference>
<dbReference type="SMART" id="SM00487">
    <property type="entry name" value="DEXDc"/>
    <property type="match status" value="1"/>
</dbReference>
<dbReference type="Proteomes" id="UP000306102">
    <property type="component" value="Unassembled WGS sequence"/>
</dbReference>
<dbReference type="STRING" id="542762.A0A4V3WMP8"/>
<proteinExistence type="inferred from homology"/>
<comment type="similarity">
    <text evidence="1">Belongs to the DEAD box helicase family. DEAH subfamily.</text>
</comment>
<dbReference type="FunFam" id="3.40.50.300:FF:000637">
    <property type="entry name" value="ATP-dependent RNA helicase DHX37/DHR1"/>
    <property type="match status" value="1"/>
</dbReference>
<keyword evidence="5" id="KW-0347">Helicase</keyword>
<dbReference type="PROSITE" id="PS51192">
    <property type="entry name" value="HELICASE_ATP_BIND_1"/>
    <property type="match status" value="1"/>
</dbReference>
<accession>A0A4V3WMP8</accession>
<dbReference type="EC" id="3.6.4.13" evidence="2"/>
<dbReference type="InterPro" id="IPR002464">
    <property type="entry name" value="DNA/RNA_helicase_DEAH_CS"/>
</dbReference>
<dbReference type="GO" id="GO:0003723">
    <property type="term" value="F:RNA binding"/>
    <property type="evidence" value="ECO:0007669"/>
    <property type="project" value="TreeGrafter"/>
</dbReference>
<dbReference type="InterPro" id="IPR027417">
    <property type="entry name" value="P-loop_NTPase"/>
</dbReference>
<keyword evidence="4" id="KW-0378">Hydrolase</keyword>